<dbReference type="OrthoDB" id="3194665at2"/>
<dbReference type="InterPro" id="IPR041664">
    <property type="entry name" value="AAA_16"/>
</dbReference>
<feature type="domain" description="HTH luxR-type" evidence="1">
    <location>
        <begin position="1"/>
        <end position="64"/>
    </location>
</feature>
<dbReference type="PRINTS" id="PR00364">
    <property type="entry name" value="DISEASERSIST"/>
</dbReference>
<dbReference type="InterPro" id="IPR003593">
    <property type="entry name" value="AAA+_ATPase"/>
</dbReference>
<dbReference type="PANTHER" id="PTHR47691">
    <property type="entry name" value="REGULATOR-RELATED"/>
    <property type="match status" value="1"/>
</dbReference>
<name>A0A438M5T0_9ACTN</name>
<dbReference type="InterPro" id="IPR058852">
    <property type="entry name" value="HTH_77"/>
</dbReference>
<proteinExistence type="predicted"/>
<dbReference type="AlphaFoldDB" id="A0A438M5T0"/>
<reference evidence="2 3" key="1">
    <citation type="submission" date="2019-01" db="EMBL/GenBank/DDBJ databases">
        <title>Sequencing the genomes of 1000 actinobacteria strains.</title>
        <authorList>
            <person name="Klenk H.-P."/>
        </authorList>
    </citation>
    <scope>NUCLEOTIDE SEQUENCE [LARGE SCALE GENOMIC DNA]</scope>
    <source>
        <strain evidence="2 3">DSM 43925</strain>
    </source>
</reference>
<organism evidence="2 3">
    <name type="scientific">Nonomuraea polychroma</name>
    <dbReference type="NCBI Taxonomy" id="46176"/>
    <lineage>
        <taxon>Bacteria</taxon>
        <taxon>Bacillati</taxon>
        <taxon>Actinomycetota</taxon>
        <taxon>Actinomycetes</taxon>
        <taxon>Streptosporangiales</taxon>
        <taxon>Streptosporangiaceae</taxon>
        <taxon>Nonomuraea</taxon>
    </lineage>
</organism>
<dbReference type="Pfam" id="PF00196">
    <property type="entry name" value="GerE"/>
    <property type="match status" value="1"/>
</dbReference>
<dbReference type="InterPro" id="IPR027417">
    <property type="entry name" value="P-loop_NTPase"/>
</dbReference>
<dbReference type="PROSITE" id="PS50043">
    <property type="entry name" value="HTH_LUXR_2"/>
    <property type="match status" value="1"/>
</dbReference>
<dbReference type="InterPro" id="IPR016032">
    <property type="entry name" value="Sig_transdc_resp-reg_C-effctor"/>
</dbReference>
<dbReference type="InterPro" id="IPR000792">
    <property type="entry name" value="Tscrpt_reg_LuxR_C"/>
</dbReference>
<dbReference type="Gene3D" id="3.40.50.300">
    <property type="entry name" value="P-loop containing nucleotide triphosphate hydrolases"/>
    <property type="match status" value="1"/>
</dbReference>
<dbReference type="Proteomes" id="UP000284824">
    <property type="component" value="Unassembled WGS sequence"/>
</dbReference>
<dbReference type="SMART" id="SM00421">
    <property type="entry name" value="HTH_LUXR"/>
    <property type="match status" value="1"/>
</dbReference>
<dbReference type="SUPFAM" id="SSF52540">
    <property type="entry name" value="P-loop containing nucleoside triphosphate hydrolases"/>
    <property type="match status" value="1"/>
</dbReference>
<dbReference type="InterPro" id="IPR036388">
    <property type="entry name" value="WH-like_DNA-bd_sf"/>
</dbReference>
<dbReference type="PRINTS" id="PR00038">
    <property type="entry name" value="HTHLUXR"/>
</dbReference>
<evidence type="ECO:0000259" key="1">
    <source>
        <dbReference type="PROSITE" id="PS50043"/>
    </source>
</evidence>
<dbReference type="Gene3D" id="1.10.10.10">
    <property type="entry name" value="Winged helix-like DNA-binding domain superfamily/Winged helix DNA-binding domain"/>
    <property type="match status" value="1"/>
</dbReference>
<dbReference type="Pfam" id="PF25872">
    <property type="entry name" value="HTH_77"/>
    <property type="match status" value="1"/>
</dbReference>
<dbReference type="GO" id="GO:0006355">
    <property type="term" value="P:regulation of DNA-templated transcription"/>
    <property type="evidence" value="ECO:0007669"/>
    <property type="project" value="InterPro"/>
</dbReference>
<accession>A0A438M5T0</accession>
<gene>
    <name evidence="2" type="ORF">EDD27_3581</name>
</gene>
<dbReference type="CDD" id="cd06170">
    <property type="entry name" value="LuxR_C_like"/>
    <property type="match status" value="1"/>
</dbReference>
<dbReference type="Pfam" id="PF13191">
    <property type="entry name" value="AAA_16"/>
    <property type="match status" value="1"/>
</dbReference>
<dbReference type="SUPFAM" id="SSF46894">
    <property type="entry name" value="C-terminal effector domain of the bipartite response regulators"/>
    <property type="match status" value="1"/>
</dbReference>
<dbReference type="PANTHER" id="PTHR47691:SF3">
    <property type="entry name" value="HTH-TYPE TRANSCRIPTIONAL REGULATOR RV0890C-RELATED"/>
    <property type="match status" value="1"/>
</dbReference>
<comment type="caution">
    <text evidence="2">The sequence shown here is derived from an EMBL/GenBank/DDBJ whole genome shotgun (WGS) entry which is preliminary data.</text>
</comment>
<evidence type="ECO:0000313" key="3">
    <source>
        <dbReference type="Proteomes" id="UP000284824"/>
    </source>
</evidence>
<sequence>MDLTKISTREADVLAAVGRHLSNAQIASRLHISVRTVESHVAALLRKLDASDRQALAALAEQARTGRFVGLPVSRTTFVGRAAEVATVESALDKSRLVTVVGPGGVGKTRLAAAVAERAQSRFPAGGAFVDLVPVRTAAVAGSVVQAVADALDVTVGPTQSVERAVFERLRSGRPLLVLDNCEHVIDEVSVLTEQVLAACPQATVLATSRQRLGVTGERLVHVRPLAGTEVEQLFRDRASAADPGFAALPTVVADVCARLDGLPLAVELAAARVAALGADGLLTGLDDQLRLLAGGRGAHVRHHSLRELIGWSYDLLDADERTLFRRLSAFVGVFDLDAAAALSPQATPAEVADLLGRLVDQNLVVRTGPGWRLLDTIRAFGLSQASAVGEQDAIRERYLLWAFATAADVETRLDADWRSAFDGVADDLRAAAIAVGSDPAAHGFLRTLAHLTFAAGRFVEARTLYQAAARCATGIKQGQDLRAGAYAALAVADNRTATELMRQAVEAAGTADLRAEAVVVGVRYNFGPIESATDDQTRLLAEARKTADANPIDQRLAALVAIATAWHEGHGWMPDLDRAREAMELAQAAGDPLVLLAAMDALCNALDRAGATREAHRLAGERLRIATTLPRHDPAAAAEIVDAFHVAPRAALGAGDLPAALALARQAHADDPIGGHPYLQAPRLVRVLALTGDFDEAISRAETLWAAWRRDGNPSMPWMNSALALAGMIQGLRGDPTGQQRWRERALTVAAGSPVVAACRAFADARVTVHCGQYDDAADQVERAFTPFSDQRWVGYARLVGAELAVMADLPDAGDRIIAAEPYAAESDWAAACLARVRGRLGDHAALADAAEQWYRLGARFERAATLALLPDRADEGHAELAALGCR</sequence>
<dbReference type="GO" id="GO:0003677">
    <property type="term" value="F:DNA binding"/>
    <property type="evidence" value="ECO:0007669"/>
    <property type="project" value="InterPro"/>
</dbReference>
<protein>
    <submittedName>
        <fullName evidence="2">Putative ATPase</fullName>
    </submittedName>
</protein>
<keyword evidence="3" id="KW-1185">Reference proteome</keyword>
<evidence type="ECO:0000313" key="2">
    <source>
        <dbReference type="EMBL" id="RVX41112.1"/>
    </source>
</evidence>
<dbReference type="RefSeq" id="WP_127933402.1">
    <property type="nucleotide sequence ID" value="NZ_SAUN01000001.1"/>
</dbReference>
<dbReference type="EMBL" id="SAUN01000001">
    <property type="protein sequence ID" value="RVX41112.1"/>
    <property type="molecule type" value="Genomic_DNA"/>
</dbReference>
<dbReference type="SMART" id="SM00382">
    <property type="entry name" value="AAA"/>
    <property type="match status" value="1"/>
</dbReference>